<accession>A0A3D9SLE5</accession>
<dbReference type="InterPro" id="IPR011989">
    <property type="entry name" value="ARM-like"/>
</dbReference>
<dbReference type="GO" id="GO:0051539">
    <property type="term" value="F:4 iron, 4 sulfur cluster binding"/>
    <property type="evidence" value="ECO:0007669"/>
    <property type="project" value="UniProtKB-KW"/>
</dbReference>
<dbReference type="GO" id="GO:0016829">
    <property type="term" value="F:lyase activity"/>
    <property type="evidence" value="ECO:0007669"/>
    <property type="project" value="UniProtKB-KW"/>
</dbReference>
<keyword evidence="2" id="KW-0479">Metal-binding</keyword>
<keyword evidence="1" id="KW-0004">4Fe-4S</keyword>
<evidence type="ECO:0000256" key="3">
    <source>
        <dbReference type="ARBA" id="ARBA00023002"/>
    </source>
</evidence>
<feature type="region of interest" description="Disordered" evidence="6">
    <location>
        <begin position="349"/>
        <end position="376"/>
    </location>
</feature>
<sequence>MKKLTIDRAAVSVLGEADAVVIGGSLAGIACALELANAGRRVWLVEPRTYLGGSVTASLRPWITVPVKGKLPAIIGKVLDGQQVEGQQAEGESSAALYPDRLKRTLEDVLQEGGVQLLYASLPVGIEKRDGRTVGVVIANKSGRQLIKSPLLMDTTETALAALLSGEDVASYAPGEEALYYRTLEFVGVDGDLFAGQAMLPVPADIGLEGGSVRLRQGYRGAGHWLLEFALKLTSANTLEVNREREVEARKAGMRLAVHLMQQEFAFRKAVLSTSSHELYGPFPLDGGSAFSGDWLDAAKTGTNGVWSLYRAVYKHGCAELLDPIGAAAAGEQLGRMLVGELAEAEEAKDAASAGDGRSAVDRGQQEGQLELGQRPEGAVTVRIPTLAGEMTGFPAVEAAAADVPIFGAVDVLVAGGGSSGACASFTAAGEGVRTALIDLNPGLGGTGTFGGVDSYWFGRKAGFAARIQDAVLAQQSELRYKGHKWNIEAKMHALLEEASRSGVQLFLNAITFGVLMQGKQVKGAVVATRWGPVALTAGAVIDATGDGDLAAFAGADYVYGSERDHTVMWYSLAQYTAPDKIQNNFTSMVDISNVLDYTRAILAGRRRGSECHDHGTYIATRESRHVKGDVVMKLSDQLLHRKWPDTINVHFSNHDVKGVSGADWVNIGLIPPNLEIEIPYRMLLPEGLDGILVAGKAVSATHDALPAIRMQADLENLGAAAALAAVQAVRTGSVLRSIDIASLQQRLADEGLIPIGTAERKLKPRAYSDADLERLVASIEAEQPLYEYSNMRMNEIYAAPIPFVEICSVGPRIVPFLVRALEQAEGLRRIHLAQALAMIGSDEAVPVLVDLIMEHLSGEKLPVRTADIMYVQLPPDHGAMPDAAFLLYSLAQTKDKRSIAVWNRITELLHPEEDDFKDTWQGLYYYIDAVCQGAERLGDPAAVPVMEAIRRIPLLRDQQCLHSYQPDYFRERRAMLELAAARALAACGSPEGYEVLIGYLSDVRSLLARQALLLLRRLSGMTYGLDPAQWTAWLADSRTLPQPRSIDLRLDVETDSETILREIL</sequence>
<dbReference type="OrthoDB" id="9777740at2"/>
<dbReference type="AlphaFoldDB" id="A0A3D9SLE5"/>
<evidence type="ECO:0000256" key="5">
    <source>
        <dbReference type="ARBA" id="ARBA00023014"/>
    </source>
</evidence>
<evidence type="ECO:0000256" key="2">
    <source>
        <dbReference type="ARBA" id="ARBA00022723"/>
    </source>
</evidence>
<feature type="compositionally biased region" description="Low complexity" evidence="6">
    <location>
        <begin position="366"/>
        <end position="376"/>
    </location>
</feature>
<comment type="caution">
    <text evidence="7">The sequence shown here is derived from an EMBL/GenBank/DDBJ whole genome shotgun (WGS) entry which is preliminary data.</text>
</comment>
<gene>
    <name evidence="7" type="ORF">A8990_10323</name>
</gene>
<dbReference type="InterPro" id="IPR039650">
    <property type="entry name" value="HdrA-like"/>
</dbReference>
<keyword evidence="8" id="KW-1185">Reference proteome</keyword>
<organism evidence="7 8">
    <name type="scientific">Paenibacillus taihuensis</name>
    <dbReference type="NCBI Taxonomy" id="1156355"/>
    <lineage>
        <taxon>Bacteria</taxon>
        <taxon>Bacillati</taxon>
        <taxon>Bacillota</taxon>
        <taxon>Bacilli</taxon>
        <taxon>Bacillales</taxon>
        <taxon>Paenibacillaceae</taxon>
        <taxon>Paenibacillus</taxon>
    </lineage>
</organism>
<dbReference type="EMBL" id="QTTN01000003">
    <property type="protein sequence ID" value="REE92725.1"/>
    <property type="molecule type" value="Genomic_DNA"/>
</dbReference>
<dbReference type="RefSeq" id="WP_116187654.1">
    <property type="nucleotide sequence ID" value="NZ_QTTN01000003.1"/>
</dbReference>
<dbReference type="SUPFAM" id="SSF51905">
    <property type="entry name" value="FAD/NAD(P)-binding domain"/>
    <property type="match status" value="2"/>
</dbReference>
<keyword evidence="5" id="KW-0411">Iron-sulfur</keyword>
<keyword evidence="7" id="KW-0456">Lyase</keyword>
<evidence type="ECO:0000256" key="4">
    <source>
        <dbReference type="ARBA" id="ARBA00023004"/>
    </source>
</evidence>
<dbReference type="GO" id="GO:0016491">
    <property type="term" value="F:oxidoreductase activity"/>
    <property type="evidence" value="ECO:0007669"/>
    <property type="project" value="UniProtKB-KW"/>
</dbReference>
<dbReference type="Pfam" id="PF12831">
    <property type="entry name" value="FAD_oxidored"/>
    <property type="match status" value="3"/>
</dbReference>
<keyword evidence="3" id="KW-0560">Oxidoreductase</keyword>
<proteinExistence type="predicted"/>
<protein>
    <submittedName>
        <fullName evidence="7">PBS lyase HEAT-like repeat-containing protein</fullName>
    </submittedName>
</protein>
<dbReference type="Gene3D" id="1.25.10.10">
    <property type="entry name" value="Leucine-rich Repeat Variant"/>
    <property type="match status" value="1"/>
</dbReference>
<dbReference type="Gene3D" id="3.50.50.60">
    <property type="entry name" value="FAD/NAD(P)-binding domain"/>
    <property type="match status" value="2"/>
</dbReference>
<reference evidence="7 8" key="1">
    <citation type="submission" date="2018-08" db="EMBL/GenBank/DDBJ databases">
        <title>Genomic Encyclopedia of Type Strains, Phase III (KMG-III): the genomes of soil and plant-associated and newly described type strains.</title>
        <authorList>
            <person name="Whitman W."/>
        </authorList>
    </citation>
    <scope>NUCLEOTIDE SEQUENCE [LARGE SCALE GENOMIC DNA]</scope>
    <source>
        <strain evidence="7 8">CGMCC 1.10966</strain>
    </source>
</reference>
<evidence type="ECO:0000313" key="7">
    <source>
        <dbReference type="EMBL" id="REE92725.1"/>
    </source>
</evidence>
<evidence type="ECO:0000256" key="1">
    <source>
        <dbReference type="ARBA" id="ARBA00022485"/>
    </source>
</evidence>
<evidence type="ECO:0000256" key="6">
    <source>
        <dbReference type="SAM" id="MobiDB-lite"/>
    </source>
</evidence>
<dbReference type="PROSITE" id="PS51257">
    <property type="entry name" value="PROKAR_LIPOPROTEIN"/>
    <property type="match status" value="1"/>
</dbReference>
<keyword evidence="4" id="KW-0408">Iron</keyword>
<dbReference type="PANTHER" id="PTHR43498:SF1">
    <property type="entry name" value="COB--COM HETERODISULFIDE REDUCTASE IRON-SULFUR SUBUNIT A"/>
    <property type="match status" value="1"/>
</dbReference>
<dbReference type="GO" id="GO:0046872">
    <property type="term" value="F:metal ion binding"/>
    <property type="evidence" value="ECO:0007669"/>
    <property type="project" value="UniProtKB-KW"/>
</dbReference>
<name>A0A3D9SLE5_9BACL</name>
<dbReference type="InterPro" id="IPR036188">
    <property type="entry name" value="FAD/NAD-bd_sf"/>
</dbReference>
<evidence type="ECO:0000313" key="8">
    <source>
        <dbReference type="Proteomes" id="UP000256304"/>
    </source>
</evidence>
<dbReference type="Proteomes" id="UP000256304">
    <property type="component" value="Unassembled WGS sequence"/>
</dbReference>
<dbReference type="PANTHER" id="PTHR43498">
    <property type="entry name" value="FERREDOXIN:COB-COM HETERODISULFIDE REDUCTASE SUBUNIT A"/>
    <property type="match status" value="1"/>
</dbReference>